<accession>A0A9X8MT79</accession>
<reference evidence="2" key="1">
    <citation type="submission" date="2016-11" db="EMBL/GenBank/DDBJ databases">
        <authorList>
            <person name="Jaros S."/>
            <person name="Januszkiewicz K."/>
            <person name="Wedrychowicz H."/>
        </authorList>
    </citation>
    <scope>NUCLEOTIDE SEQUENCE [LARGE SCALE GENOMIC DNA]</scope>
    <source>
        <strain evidence="2">CGMCC 4.3555</strain>
    </source>
</reference>
<evidence type="ECO:0000313" key="1">
    <source>
        <dbReference type="EMBL" id="SHL74581.1"/>
    </source>
</evidence>
<dbReference type="RefSeq" id="WP_073444600.1">
    <property type="nucleotide sequence ID" value="NZ_FRBK01000006.1"/>
</dbReference>
<organism evidence="1 2">
    <name type="scientific">Streptomyces yunnanensis</name>
    <dbReference type="NCBI Taxonomy" id="156453"/>
    <lineage>
        <taxon>Bacteria</taxon>
        <taxon>Bacillati</taxon>
        <taxon>Actinomycetota</taxon>
        <taxon>Actinomycetes</taxon>
        <taxon>Kitasatosporales</taxon>
        <taxon>Streptomycetaceae</taxon>
        <taxon>Streptomyces</taxon>
    </lineage>
</organism>
<name>A0A9X8MT79_9ACTN</name>
<proteinExistence type="predicted"/>
<dbReference type="Proteomes" id="UP000184388">
    <property type="component" value="Unassembled WGS sequence"/>
</dbReference>
<evidence type="ECO:0000313" key="2">
    <source>
        <dbReference type="Proteomes" id="UP000184388"/>
    </source>
</evidence>
<comment type="caution">
    <text evidence="1">The sequence shown here is derived from an EMBL/GenBank/DDBJ whole genome shotgun (WGS) entry which is preliminary data.</text>
</comment>
<protein>
    <submittedName>
        <fullName evidence="1">Uncharacterized protein</fullName>
    </submittedName>
</protein>
<dbReference type="EMBL" id="FRBK01000006">
    <property type="protein sequence ID" value="SHL74581.1"/>
    <property type="molecule type" value="Genomic_DNA"/>
</dbReference>
<dbReference type="AlphaFoldDB" id="A0A9X8MT79"/>
<gene>
    <name evidence="1" type="ORF">SAMN05216268_10655</name>
</gene>
<sequence length="105" mass="10233">MTALVPSSFAAPSGGEGLVSSVGAARPGSLVALRGVITGVGVSVSTLTVTVSDGAGSVSIHVPSEVWRGLGRDAFGLGLVMSLVGCKQAGFVFAVRVAFDGVVGS</sequence>